<accession>A0A087BL21</accession>
<protein>
    <submittedName>
        <fullName evidence="2">Uncharacterized protein</fullName>
    </submittedName>
</protein>
<feature type="region of interest" description="Disordered" evidence="1">
    <location>
        <begin position="238"/>
        <end position="259"/>
    </location>
</feature>
<evidence type="ECO:0000256" key="1">
    <source>
        <dbReference type="SAM" id="MobiDB-lite"/>
    </source>
</evidence>
<name>A0A087BL21_BIFLN</name>
<proteinExistence type="predicted"/>
<dbReference type="RefSeq" id="WP_032683497.1">
    <property type="nucleotide sequence ID" value="NZ_JGZA01000008.1"/>
</dbReference>
<sequence length="777" mass="83839">MPSVPEGFPLSYSSGKGSFCRSEGQLSAKGYNGGGCTFRAPDGYTNEVRQTLWYLADNYGGKPLRGQTMTFDLYTGNDADGWAKYSSVELEPVTVISMTYAEASVDTDDGYDLEWGKDAKTLEGTLNIHADPIHPKASQTAKGLSNRSIGWSGTLDLSAFPTGTYLKGAYGGKTFRPADGKLHLDSATDGTSFNIEIPTPKACGDGEHPNGRPDSCIEGNGRLSYTLHMDFDKGSPAYPDGTPATPVTNDGSELGTGKGEDYDTGSVGFIGYYGDDLSGRAGCSNNNWGVVHVTRRDIPDGKIFRKLLQTSKAEGQTIFEDGYTTFGKGDGERTLNYKYTGKGYILAEKVAAGTEIRVRLQINAKEVVGCRESGCKLTFYDSFDYTNKFLPSKGVVIRNGDRTYTDGVKVAWTEVPAVQGDDDKEPDTWHFNSTPDDEMPVDWSDGMPTEADVEEADDMSVKASYEITPEQAASDDPWEAVFYVRMQEGTNYSQDHMLGVVETKDGNAVKGNYSGAVDGVSVLPMYATASESVSVTDAQGGYRSAARPGDTLEYGLSSNVKNVKVYDGFKARFTACADPWLTGFRLPEYETDEWDMTALDKSKAVENGCAVGSTPLLFDHKGKATYTEMSLSLYWTAKVSNFANASRTISSPARIEASTPASHGLKADKAVSEWSSDPAPVESRLGTEGMLTSASESITRAEAGADGLRYEWNIYNNLTGLAGEVRTVIKLPSNDDSKLANGGKGPDGTWNGYDRGGSKFTDYVLAGEPRLDDADMD</sequence>
<comment type="caution">
    <text evidence="2">The sequence shown here is derived from an EMBL/GenBank/DDBJ whole genome shotgun (WGS) entry which is preliminary data.</text>
</comment>
<dbReference type="EMBL" id="JGZA01000008">
    <property type="protein sequence ID" value="KFI71721.1"/>
    <property type="molecule type" value="Genomic_DNA"/>
</dbReference>
<evidence type="ECO:0000313" key="2">
    <source>
        <dbReference type="EMBL" id="KFI71721.1"/>
    </source>
</evidence>
<dbReference type="AlphaFoldDB" id="A0A087BL21"/>
<evidence type="ECO:0000313" key="3">
    <source>
        <dbReference type="Proteomes" id="UP000029024"/>
    </source>
</evidence>
<dbReference type="Proteomes" id="UP000029024">
    <property type="component" value="Unassembled WGS sequence"/>
</dbReference>
<organism evidence="2 3">
    <name type="scientific">Bifidobacterium longum subsp. suis</name>
    <dbReference type="NCBI Taxonomy" id="1695"/>
    <lineage>
        <taxon>Bacteria</taxon>
        <taxon>Bacillati</taxon>
        <taxon>Actinomycetota</taxon>
        <taxon>Actinomycetes</taxon>
        <taxon>Bifidobacteriales</taxon>
        <taxon>Bifidobacteriaceae</taxon>
        <taxon>Bifidobacterium</taxon>
    </lineage>
</organism>
<gene>
    <name evidence="2" type="ORF">BLSS_1250</name>
</gene>
<feature type="region of interest" description="Disordered" evidence="1">
    <location>
        <begin position="733"/>
        <end position="753"/>
    </location>
</feature>
<feature type="region of interest" description="Disordered" evidence="1">
    <location>
        <begin position="419"/>
        <end position="442"/>
    </location>
</feature>
<reference evidence="2 3" key="1">
    <citation type="submission" date="2014-03" db="EMBL/GenBank/DDBJ databases">
        <title>Genomics of Bifidobacteria.</title>
        <authorList>
            <person name="Ventura M."/>
            <person name="Milani C."/>
            <person name="Lugli G.A."/>
        </authorList>
    </citation>
    <scope>NUCLEOTIDE SEQUENCE [LARGE SCALE GENOMIC DNA]</scope>
    <source>
        <strain evidence="2 3">LMG 21814</strain>
    </source>
</reference>